<gene>
    <name evidence="1" type="ordered locus">CLL_A2378</name>
</gene>
<reference evidence="1" key="1">
    <citation type="submission" date="2009-06" db="EMBL/GenBank/DDBJ databases">
        <authorList>
            <consortium name="US DOE Joint Genome Institute (JGI-PGF)"/>
            <person name="Lucas S."/>
            <person name="Copeland A."/>
            <person name="Lapidus A."/>
            <person name="Glavina del Rio T."/>
            <person name="Dalin E."/>
            <person name="Tice H."/>
            <person name="Bruce D."/>
            <person name="Goodwin L."/>
            <person name="Pitluck S."/>
            <person name="Kyrpides N."/>
            <person name="Mavromatis K."/>
            <person name="Ivanova N."/>
            <person name="Saunders E."/>
            <person name="Brettin T."/>
            <person name="Detter J.C."/>
            <person name="Han C."/>
            <person name="Larimer F."/>
            <person name="Land M."/>
            <person name="Hauser L."/>
            <person name="Markowitz V."/>
            <person name="Cheng J.-F."/>
            <person name="Hugenholtz P."/>
            <person name="Woyke T."/>
            <person name="Wu D."/>
            <person name="Gronow S."/>
            <person name="Klenk H.-P."/>
            <person name="Eisen J.A."/>
        </authorList>
    </citation>
    <scope>NUCLEOTIDE SEQUENCE</scope>
    <source>
        <strain evidence="1">Eklund 17B</strain>
    </source>
</reference>
<dbReference type="KEGG" id="cbk:CLL_A2378"/>
<sequence>MSFKYGQIKQVTITSESSKLSKQKHRSSLNYDLSGIAGTNILWICPAGVVFDVKQDRTAAKDPVLFSSVANGRVTTGLSKEAAANLYIADPQNATLKFDITLIATTDLPTCNCTCNDGYSEYVSIGSEYVYPGDEDD</sequence>
<reference evidence="1" key="2">
    <citation type="submission" date="2009-08" db="EMBL/GenBank/DDBJ databases">
        <authorList>
            <person name="Shrivastava S."/>
            <person name="Brinkac L.M."/>
            <person name="Dodson R.J."/>
            <person name="Harkins D.M."/>
            <person name="Durkin A.S."/>
            <person name="Sutton G."/>
        </authorList>
    </citation>
    <scope>NUCLEOTIDE SEQUENCE</scope>
    <source>
        <strain evidence="1">Eklund 17B</strain>
    </source>
</reference>
<accession>B2TRK8</accession>
<dbReference type="AlphaFoldDB" id="B2TRK8"/>
<name>B2TRK8_CLOBB</name>
<proteinExistence type="predicted"/>
<organism evidence="1">
    <name type="scientific">Clostridium botulinum (strain Eklund 17B / Type B)</name>
    <dbReference type="NCBI Taxonomy" id="935198"/>
    <lineage>
        <taxon>Bacteria</taxon>
        <taxon>Bacillati</taxon>
        <taxon>Bacillota</taxon>
        <taxon>Clostridia</taxon>
        <taxon>Eubacteriales</taxon>
        <taxon>Clostridiaceae</taxon>
        <taxon>Clostridium</taxon>
    </lineage>
</organism>
<dbReference type="HOGENOM" id="CLU_1861680_0_0_9"/>
<protein>
    <submittedName>
        <fullName evidence="1">Uncharacterized protein</fullName>
    </submittedName>
</protein>
<evidence type="ECO:0000313" key="1">
    <source>
        <dbReference type="EMBL" id="ACD23444.1"/>
    </source>
</evidence>
<dbReference type="EMBL" id="CP001056">
    <property type="protein sequence ID" value="ACD23444.1"/>
    <property type="molecule type" value="Genomic_DNA"/>
</dbReference>